<dbReference type="AlphaFoldDB" id="A0A9D4FFX0"/>
<evidence type="ECO:0000313" key="2">
    <source>
        <dbReference type="Proteomes" id="UP000828390"/>
    </source>
</evidence>
<comment type="caution">
    <text evidence="1">The sequence shown here is derived from an EMBL/GenBank/DDBJ whole genome shotgun (WGS) entry which is preliminary data.</text>
</comment>
<reference evidence="1" key="2">
    <citation type="submission" date="2020-11" db="EMBL/GenBank/DDBJ databases">
        <authorList>
            <person name="McCartney M.A."/>
            <person name="Auch B."/>
            <person name="Kono T."/>
            <person name="Mallez S."/>
            <person name="Becker A."/>
            <person name="Gohl D.M."/>
            <person name="Silverstein K.A.T."/>
            <person name="Koren S."/>
            <person name="Bechman K.B."/>
            <person name="Herman A."/>
            <person name="Abrahante J.E."/>
            <person name="Garbe J."/>
        </authorList>
    </citation>
    <scope>NUCLEOTIDE SEQUENCE</scope>
    <source>
        <strain evidence="1">Duluth1</strain>
        <tissue evidence="1">Whole animal</tissue>
    </source>
</reference>
<keyword evidence="2" id="KW-1185">Reference proteome</keyword>
<accession>A0A9D4FFX0</accession>
<name>A0A9D4FFX0_DREPO</name>
<gene>
    <name evidence="1" type="ORF">DPMN_149473</name>
</gene>
<organism evidence="1 2">
    <name type="scientific">Dreissena polymorpha</name>
    <name type="common">Zebra mussel</name>
    <name type="synonym">Mytilus polymorpha</name>
    <dbReference type="NCBI Taxonomy" id="45954"/>
    <lineage>
        <taxon>Eukaryota</taxon>
        <taxon>Metazoa</taxon>
        <taxon>Spiralia</taxon>
        <taxon>Lophotrochozoa</taxon>
        <taxon>Mollusca</taxon>
        <taxon>Bivalvia</taxon>
        <taxon>Autobranchia</taxon>
        <taxon>Heteroconchia</taxon>
        <taxon>Euheterodonta</taxon>
        <taxon>Imparidentia</taxon>
        <taxon>Neoheterodontei</taxon>
        <taxon>Myida</taxon>
        <taxon>Dreissenoidea</taxon>
        <taxon>Dreissenidae</taxon>
        <taxon>Dreissena</taxon>
    </lineage>
</organism>
<sequence>MSHRYLGDTTQHLMSHRYPGDTTQHLMPHRYPGDTTQHLMSLRYPGDTTQHLMSYRYPGETTNTSCHTGIQEIPHTTPHSYLPSASCGFILTPHTDRYSQTCSINESSYDVE</sequence>
<evidence type="ECO:0000313" key="1">
    <source>
        <dbReference type="EMBL" id="KAH3795911.1"/>
    </source>
</evidence>
<proteinExistence type="predicted"/>
<dbReference type="EMBL" id="JAIWYP010000007">
    <property type="protein sequence ID" value="KAH3795911.1"/>
    <property type="molecule type" value="Genomic_DNA"/>
</dbReference>
<dbReference type="Proteomes" id="UP000828390">
    <property type="component" value="Unassembled WGS sequence"/>
</dbReference>
<protein>
    <submittedName>
        <fullName evidence="1">Uncharacterized protein</fullName>
    </submittedName>
</protein>
<reference evidence="1" key="1">
    <citation type="journal article" date="2019" name="bioRxiv">
        <title>The Genome of the Zebra Mussel, Dreissena polymorpha: A Resource for Invasive Species Research.</title>
        <authorList>
            <person name="McCartney M.A."/>
            <person name="Auch B."/>
            <person name="Kono T."/>
            <person name="Mallez S."/>
            <person name="Zhang Y."/>
            <person name="Obille A."/>
            <person name="Becker A."/>
            <person name="Abrahante J.E."/>
            <person name="Garbe J."/>
            <person name="Badalamenti J.P."/>
            <person name="Herman A."/>
            <person name="Mangelson H."/>
            <person name="Liachko I."/>
            <person name="Sullivan S."/>
            <person name="Sone E.D."/>
            <person name="Koren S."/>
            <person name="Silverstein K.A.T."/>
            <person name="Beckman K.B."/>
            <person name="Gohl D.M."/>
        </authorList>
    </citation>
    <scope>NUCLEOTIDE SEQUENCE</scope>
    <source>
        <strain evidence="1">Duluth1</strain>
        <tissue evidence="1">Whole animal</tissue>
    </source>
</reference>